<reference evidence="4 5" key="1">
    <citation type="journal article" date="2017" name="Curr. Biol.">
        <title>Genome architecture and evolution of a unichromosomal asexual nematode.</title>
        <authorList>
            <person name="Fradin H."/>
            <person name="Zegar C."/>
            <person name="Gutwein M."/>
            <person name="Lucas J."/>
            <person name="Kovtun M."/>
            <person name="Corcoran D."/>
            <person name="Baugh L.R."/>
            <person name="Kiontke K."/>
            <person name="Gunsalus K."/>
            <person name="Fitch D.H."/>
            <person name="Piano F."/>
        </authorList>
    </citation>
    <scope>NUCLEOTIDE SEQUENCE [LARGE SCALE GENOMIC DNA]</scope>
    <source>
        <strain evidence="4">PF1309</strain>
    </source>
</reference>
<dbReference type="OrthoDB" id="3248508at2759"/>
<name>A0A2A2LK78_9BILA</name>
<dbReference type="STRING" id="2018661.A0A2A2LK78"/>
<comment type="caution">
    <text evidence="4">The sequence shown here is derived from an EMBL/GenBank/DDBJ whole genome shotgun (WGS) entry which is preliminary data.</text>
</comment>
<keyword evidence="5" id="KW-1185">Reference proteome</keyword>
<evidence type="ECO:0000259" key="3">
    <source>
        <dbReference type="Pfam" id="PF16900"/>
    </source>
</evidence>
<organism evidence="4 5">
    <name type="scientific">Diploscapter pachys</name>
    <dbReference type="NCBI Taxonomy" id="2018661"/>
    <lineage>
        <taxon>Eukaryota</taxon>
        <taxon>Metazoa</taxon>
        <taxon>Ecdysozoa</taxon>
        <taxon>Nematoda</taxon>
        <taxon>Chromadorea</taxon>
        <taxon>Rhabditida</taxon>
        <taxon>Rhabditina</taxon>
        <taxon>Rhabditomorpha</taxon>
        <taxon>Rhabditoidea</taxon>
        <taxon>Rhabditidae</taxon>
        <taxon>Diploscapter</taxon>
    </lineage>
</organism>
<gene>
    <name evidence="4" type="ORF">WR25_16918</name>
</gene>
<accession>A0A2A2LK78</accession>
<dbReference type="Proteomes" id="UP000218231">
    <property type="component" value="Unassembled WGS sequence"/>
</dbReference>
<evidence type="ECO:0000313" key="4">
    <source>
        <dbReference type="EMBL" id="PAV86505.1"/>
    </source>
</evidence>
<feature type="domain" description="Replication protein A OB" evidence="3">
    <location>
        <begin position="217"/>
        <end position="302"/>
    </location>
</feature>
<protein>
    <recommendedName>
        <fullName evidence="3">Replication protein A OB domain-containing protein</fullName>
    </recommendedName>
</protein>
<dbReference type="Gene3D" id="2.40.50.140">
    <property type="entry name" value="Nucleic acid-binding proteins"/>
    <property type="match status" value="2"/>
</dbReference>
<sequence length="393" mass="44072">MAESSNAGMVVIKREPDENSAEADCSKAPSTCCNIDEDMHLDEDWVEDIKFPLSLEEVQNEIDVTVPGAGSLDDQEDDPPIIKLTPIRNLTIRQRCWNIRIVVITKSELYRSRSGSTLVLNLDVSDQFGDRASITGFNRVAIQLENLIEEGKTYIFSNSYLEKPLPEYNCTGALFSIVLNKSPFSTIIPCTHNPLLLPKLTLRQPILLRDCSHYLGRFVDIVAIVVDQEESRPTRNDSIRLPLRIVDMSSDKPIRLTLWGRTARKCPENIIGQVIACRGVIVKEFNGWIKLETTKGTEFEINPEIPEVEEVQNWWTNVQREQAEISNAEACTPILASQASLNTGTELVGRIEYSPEGGFIQSRQPYRLHRDPMLFITPGPVAFGLPPPAAQTP</sequence>
<proteinExistence type="predicted"/>
<evidence type="ECO:0000256" key="1">
    <source>
        <dbReference type="ARBA" id="ARBA00023125"/>
    </source>
</evidence>
<dbReference type="Pfam" id="PF16900">
    <property type="entry name" value="REPA_OB_2"/>
    <property type="match status" value="1"/>
</dbReference>
<feature type="region of interest" description="Disordered" evidence="2">
    <location>
        <begin position="1"/>
        <end position="28"/>
    </location>
</feature>
<dbReference type="EMBL" id="LIAE01006661">
    <property type="protein sequence ID" value="PAV86505.1"/>
    <property type="molecule type" value="Genomic_DNA"/>
</dbReference>
<dbReference type="AlphaFoldDB" id="A0A2A2LK78"/>
<evidence type="ECO:0000313" key="5">
    <source>
        <dbReference type="Proteomes" id="UP000218231"/>
    </source>
</evidence>
<dbReference type="CDD" id="cd04475">
    <property type="entry name" value="RPA1_DBD_B"/>
    <property type="match status" value="1"/>
</dbReference>
<dbReference type="InterPro" id="IPR012340">
    <property type="entry name" value="NA-bd_OB-fold"/>
</dbReference>
<dbReference type="GO" id="GO:0003677">
    <property type="term" value="F:DNA binding"/>
    <property type="evidence" value="ECO:0007669"/>
    <property type="project" value="UniProtKB-KW"/>
</dbReference>
<keyword evidence="1" id="KW-0238">DNA-binding</keyword>
<dbReference type="SUPFAM" id="SSF50249">
    <property type="entry name" value="Nucleic acid-binding proteins"/>
    <property type="match status" value="2"/>
</dbReference>
<dbReference type="InterPro" id="IPR031657">
    <property type="entry name" value="REPA_OB_2"/>
</dbReference>
<evidence type="ECO:0000256" key="2">
    <source>
        <dbReference type="SAM" id="MobiDB-lite"/>
    </source>
</evidence>